<dbReference type="Pfam" id="PF08734">
    <property type="entry name" value="GYD"/>
    <property type="match status" value="1"/>
</dbReference>
<evidence type="ECO:0000313" key="1">
    <source>
        <dbReference type="EMBL" id="EQD73898.1"/>
    </source>
</evidence>
<feature type="non-terminal residue" evidence="1">
    <location>
        <position position="1"/>
    </location>
</feature>
<gene>
    <name evidence="1" type="ORF">B1B_02977</name>
</gene>
<name>T1BZC6_9ZZZZ</name>
<dbReference type="InterPro" id="IPR014845">
    <property type="entry name" value="GYD/TTHA1554"/>
</dbReference>
<accession>T1BZC6</accession>
<reference evidence="1" key="2">
    <citation type="journal article" date="2014" name="ISME J.">
        <title>Microbial stratification in low pH oxic and suboxic macroscopic growths along an acid mine drainage.</title>
        <authorList>
            <person name="Mendez-Garcia C."/>
            <person name="Mesa V."/>
            <person name="Sprenger R.R."/>
            <person name="Richter M."/>
            <person name="Diez M.S."/>
            <person name="Solano J."/>
            <person name="Bargiela R."/>
            <person name="Golyshina O.V."/>
            <person name="Manteca A."/>
            <person name="Ramos J.L."/>
            <person name="Gallego J.R."/>
            <person name="Llorente I."/>
            <person name="Martins Dos Santos V.A."/>
            <person name="Jensen O.N."/>
            <person name="Pelaez A.I."/>
            <person name="Sanchez J."/>
            <person name="Ferrer M."/>
        </authorList>
    </citation>
    <scope>NUCLEOTIDE SEQUENCE</scope>
</reference>
<proteinExistence type="predicted"/>
<organism evidence="1">
    <name type="scientific">mine drainage metagenome</name>
    <dbReference type="NCBI Taxonomy" id="410659"/>
    <lineage>
        <taxon>unclassified sequences</taxon>
        <taxon>metagenomes</taxon>
        <taxon>ecological metagenomes</taxon>
    </lineage>
</organism>
<dbReference type="EMBL" id="AUZY01001796">
    <property type="protein sequence ID" value="EQD73898.1"/>
    <property type="molecule type" value="Genomic_DNA"/>
</dbReference>
<dbReference type="AlphaFoldDB" id="T1BZC6"/>
<protein>
    <recommendedName>
        <fullName evidence="2">GYD family protein</fullName>
    </recommendedName>
</protein>
<evidence type="ECO:0008006" key="2">
    <source>
        <dbReference type="Google" id="ProtNLM"/>
    </source>
</evidence>
<comment type="caution">
    <text evidence="1">The sequence shown here is derived from an EMBL/GenBank/DDBJ whole genome shotgun (WGS) entry which is preliminary data.</text>
</comment>
<sequence>PPAAGIAFYASRIGRRRTMPNYVFLVQLTDQGIHTVKDSPKRANDFERAIAAAGGRVTTILHTMGIYDAVVTAELPSDEVANRLALGVGLSGAARTITLKGWTDPEFRQLVEKL</sequence>
<reference evidence="1" key="1">
    <citation type="submission" date="2013-08" db="EMBL/GenBank/DDBJ databases">
        <authorList>
            <person name="Mendez C."/>
            <person name="Richter M."/>
            <person name="Ferrer M."/>
            <person name="Sanchez J."/>
        </authorList>
    </citation>
    <scope>NUCLEOTIDE SEQUENCE</scope>
</reference>